<feature type="domain" description="PAC" evidence="11">
    <location>
        <begin position="345"/>
        <end position="397"/>
    </location>
</feature>
<dbReference type="Pfam" id="PF00512">
    <property type="entry name" value="HisKA"/>
    <property type="match status" value="1"/>
</dbReference>
<dbReference type="PANTHER" id="PTHR43304">
    <property type="entry name" value="PHYTOCHROME-LIKE PROTEIN CPH1"/>
    <property type="match status" value="1"/>
</dbReference>
<dbReference type="SMART" id="SM00448">
    <property type="entry name" value="REC"/>
    <property type="match status" value="1"/>
</dbReference>
<dbReference type="InterPro" id="IPR036097">
    <property type="entry name" value="HisK_dim/P_sf"/>
</dbReference>
<evidence type="ECO:0000256" key="6">
    <source>
        <dbReference type="PROSITE-ProRule" id="PRU00169"/>
    </source>
</evidence>
<dbReference type="Gene3D" id="1.10.287.130">
    <property type="match status" value="1"/>
</dbReference>
<dbReference type="SUPFAM" id="SSF47384">
    <property type="entry name" value="Homodimeric domain of signal transducing histidine kinase"/>
    <property type="match status" value="1"/>
</dbReference>
<organism evidence="12 13">
    <name type="scientific">Microvirga arabica</name>
    <dbReference type="NCBI Taxonomy" id="1128671"/>
    <lineage>
        <taxon>Bacteria</taxon>
        <taxon>Pseudomonadati</taxon>
        <taxon>Pseudomonadota</taxon>
        <taxon>Alphaproteobacteria</taxon>
        <taxon>Hyphomicrobiales</taxon>
        <taxon>Methylobacteriaceae</taxon>
        <taxon>Microvirga</taxon>
    </lineage>
</organism>
<dbReference type="InterPro" id="IPR003018">
    <property type="entry name" value="GAF"/>
</dbReference>
<dbReference type="SUPFAM" id="SSF55785">
    <property type="entry name" value="PYP-like sensor domain (PAS domain)"/>
    <property type="match status" value="4"/>
</dbReference>
<feature type="domain" description="Histidine kinase" evidence="8">
    <location>
        <begin position="738"/>
        <end position="963"/>
    </location>
</feature>
<dbReference type="InterPro" id="IPR036890">
    <property type="entry name" value="HATPase_C_sf"/>
</dbReference>
<feature type="domain" description="PAS" evidence="10">
    <location>
        <begin position="18"/>
        <end position="65"/>
    </location>
</feature>
<evidence type="ECO:0000259" key="11">
    <source>
        <dbReference type="PROSITE" id="PS50113"/>
    </source>
</evidence>
<keyword evidence="13" id="KW-1185">Reference proteome</keyword>
<evidence type="ECO:0000313" key="13">
    <source>
        <dbReference type="Proteomes" id="UP001593940"/>
    </source>
</evidence>
<dbReference type="InterPro" id="IPR000700">
    <property type="entry name" value="PAS-assoc_C"/>
</dbReference>
<dbReference type="InterPro" id="IPR000014">
    <property type="entry name" value="PAS"/>
</dbReference>
<dbReference type="InterPro" id="IPR013656">
    <property type="entry name" value="PAS_4"/>
</dbReference>
<dbReference type="CDD" id="cd00130">
    <property type="entry name" value="PAS"/>
    <property type="match status" value="4"/>
</dbReference>
<dbReference type="SUPFAM" id="SSF52172">
    <property type="entry name" value="CheY-like"/>
    <property type="match status" value="1"/>
</dbReference>
<dbReference type="SUPFAM" id="SSF55781">
    <property type="entry name" value="GAF domain-like"/>
    <property type="match status" value="1"/>
</dbReference>
<dbReference type="InterPro" id="IPR001789">
    <property type="entry name" value="Sig_transdc_resp-reg_receiver"/>
</dbReference>
<dbReference type="NCBIfam" id="TIGR00229">
    <property type="entry name" value="sensory_box"/>
    <property type="match status" value="4"/>
</dbReference>
<reference evidence="12 13" key="1">
    <citation type="submission" date="2024-09" db="EMBL/GenBank/DDBJ databases">
        <title>Nodulacao em especies de Leguminosae Basais da Amazonia e Caracterizacao dos Rizobios e Bacterias Associadas aos Nodulos.</title>
        <authorList>
            <person name="Jambeiro I.C.A."/>
            <person name="Lopes I.S."/>
            <person name="Aguiar E.R.G.R."/>
            <person name="Santos A.F.J."/>
            <person name="Dos Santos J.M.F."/>
            <person name="Gross E."/>
        </authorList>
    </citation>
    <scope>NUCLEOTIDE SEQUENCE [LARGE SCALE GENOMIC DNA]</scope>
    <source>
        <strain evidence="12 13">BRUESC1165</strain>
    </source>
</reference>
<dbReference type="RefSeq" id="WP_377031140.1">
    <property type="nucleotide sequence ID" value="NZ_JBHOMY010000118.1"/>
</dbReference>
<sequence length="1103" mass="122901">MREALDQARRRHPERPEGEALLSAILESATDYAIITMDLDGHVTSWNAGARNVLGWTETEILGQSAAVIFTLEDRAKGCPQIEMRTTLTEGRAMDERWHLRKDGSEFWGQGEMMPLRDPEGEAIGFLKILRDRTEQRLASEAARESAVFLQRVLESSNDCIKVLDLEGRLKFMSEGGKRVMEIDDFSKFVDCPWPDFWEDEGNVAARAAIETAKAGGIGRFQGFARTAKGTPRWWDVQVTPITGPDGKPERILSISRDITEGRETADALQASEERFRAAVQAVEGILWTNTPEGEMRGEQPGWASLTGQSYDEYQGFGWAKAVHPDDAQPSIEAWRQAVAERKPFVFEHRVRRHDSEWRQFSIRAIPALDRDGSVREWVGVHTDITEHKAAQEALAQETRRLEILNRIGAHLASELDLDKLVQETTDAGVALTGAQFGAFFYNVLNEQGESYMLYALSGVPREAFSKFPMPRNTAVFHPTFSGEGVVRSDDITTDPRYGKSDTHHGMPKDHLPVRSYLAVPVISRSGEVLGGLFFGHERPSVFTEEHERLLTGIAGQAASAIDNARLFQASQHELAERRRAEQALRSLNETLEAQVATRTADRDRMWRLSTDVMLVARFDGTITATNPAWTTLLGWREEELLDTNFFDLVHPDDLESTRAEAGNLSQGITTLRFENRYRHKDGSYRWLSWIAVPDVDLIHAVGRDVTTEKEAEETLRRTEEALRQSHKMEAVGQLTGGIAHDFNNLLTGIVGSLDMMQTRIAQGRIDVVERYAKAAMTSAHRAAALTHRLLAFARRQPLDPKPVEANRLVISMEDLLRRTLGEAIQMEFVTGGGLWLTLCDPNQLESAILNLAINARDAMPNGGKLTIETCNTHLDRAYAALHEGVSPGQYVCIAVTDTGTGMPPDVMERAFDPFFTTKPIGQGTGLGLSMIYGFAKQSEGHVRIYSEVGQGTTIKIYLPRYQGTVEEAAEPAGLTEAHRAEQGETVLVVEDEPVVRSLIVDVLRDLGYRALEASDGPSGLKVLQSRRRIDLLVTDVGLPGLNGRQLADQAREHRPDLKVLFITGYAENAAVAHGFLDPGMEMITKPFVIEDLAIRIREMIER</sequence>
<dbReference type="PROSITE" id="PS50110">
    <property type="entry name" value="RESPONSE_REGULATORY"/>
    <property type="match status" value="1"/>
</dbReference>
<dbReference type="CDD" id="cd18161">
    <property type="entry name" value="REC_hyHK_blue-like"/>
    <property type="match status" value="1"/>
</dbReference>
<feature type="domain" description="PAC" evidence="11">
    <location>
        <begin position="219"/>
        <end position="271"/>
    </location>
</feature>
<dbReference type="EMBL" id="JBHOMY010000118">
    <property type="protein sequence ID" value="MFC1459524.1"/>
    <property type="molecule type" value="Genomic_DNA"/>
</dbReference>
<dbReference type="EC" id="2.7.13.3" evidence="2"/>
<keyword evidence="5" id="KW-0418">Kinase</keyword>
<dbReference type="Pfam" id="PF00072">
    <property type="entry name" value="Response_reg"/>
    <property type="match status" value="1"/>
</dbReference>
<dbReference type="InterPro" id="IPR013655">
    <property type="entry name" value="PAS_fold_3"/>
</dbReference>
<dbReference type="SMART" id="SM00065">
    <property type="entry name" value="GAF"/>
    <property type="match status" value="1"/>
</dbReference>
<dbReference type="PROSITE" id="PS50112">
    <property type="entry name" value="PAS"/>
    <property type="match status" value="2"/>
</dbReference>
<keyword evidence="7" id="KW-0175">Coiled coil</keyword>
<accession>A0ABV6YE35</accession>
<dbReference type="CDD" id="cd16919">
    <property type="entry name" value="HATPase_CckA-like"/>
    <property type="match status" value="1"/>
</dbReference>
<comment type="catalytic activity">
    <reaction evidence="1">
        <text>ATP + protein L-histidine = ADP + protein N-phospho-L-histidine.</text>
        <dbReference type="EC" id="2.7.13.3"/>
    </reaction>
</comment>
<feature type="domain" description="Response regulatory" evidence="9">
    <location>
        <begin position="986"/>
        <end position="1101"/>
    </location>
</feature>
<dbReference type="InterPro" id="IPR035965">
    <property type="entry name" value="PAS-like_dom_sf"/>
</dbReference>
<evidence type="ECO:0000259" key="10">
    <source>
        <dbReference type="PROSITE" id="PS50112"/>
    </source>
</evidence>
<dbReference type="InterPro" id="IPR029016">
    <property type="entry name" value="GAF-like_dom_sf"/>
</dbReference>
<name>A0ABV6YE35_9HYPH</name>
<evidence type="ECO:0000256" key="3">
    <source>
        <dbReference type="ARBA" id="ARBA00022553"/>
    </source>
</evidence>
<dbReference type="Pfam" id="PF13185">
    <property type="entry name" value="GAF_2"/>
    <property type="match status" value="1"/>
</dbReference>
<dbReference type="PROSITE" id="PS50113">
    <property type="entry name" value="PAC"/>
    <property type="match status" value="3"/>
</dbReference>
<dbReference type="InterPro" id="IPR011006">
    <property type="entry name" value="CheY-like_superfamily"/>
</dbReference>
<keyword evidence="3 6" id="KW-0597">Phosphoprotein</keyword>
<dbReference type="Gene3D" id="3.30.450.40">
    <property type="match status" value="1"/>
</dbReference>
<evidence type="ECO:0000313" key="12">
    <source>
        <dbReference type="EMBL" id="MFC1459524.1"/>
    </source>
</evidence>
<dbReference type="Gene3D" id="3.30.565.10">
    <property type="entry name" value="Histidine kinase-like ATPase, C-terminal domain"/>
    <property type="match status" value="1"/>
</dbReference>
<feature type="domain" description="PAC" evidence="11">
    <location>
        <begin position="93"/>
        <end position="145"/>
    </location>
</feature>
<dbReference type="InterPro" id="IPR003594">
    <property type="entry name" value="HATPase_dom"/>
</dbReference>
<evidence type="ECO:0000256" key="1">
    <source>
        <dbReference type="ARBA" id="ARBA00000085"/>
    </source>
</evidence>
<dbReference type="Proteomes" id="UP001593940">
    <property type="component" value="Unassembled WGS sequence"/>
</dbReference>
<feature type="modified residue" description="4-aspartylphosphate" evidence="6">
    <location>
        <position position="1036"/>
    </location>
</feature>
<dbReference type="Pfam" id="PF08448">
    <property type="entry name" value="PAS_4"/>
    <property type="match status" value="2"/>
</dbReference>
<dbReference type="Gene3D" id="3.40.50.2300">
    <property type="match status" value="1"/>
</dbReference>
<feature type="domain" description="PAS" evidence="10">
    <location>
        <begin position="614"/>
        <end position="672"/>
    </location>
</feature>
<dbReference type="SMART" id="SM00091">
    <property type="entry name" value="PAS"/>
    <property type="match status" value="3"/>
</dbReference>
<evidence type="ECO:0000256" key="7">
    <source>
        <dbReference type="SAM" id="Coils"/>
    </source>
</evidence>
<comment type="caution">
    <text evidence="12">The sequence shown here is derived from an EMBL/GenBank/DDBJ whole genome shotgun (WGS) entry which is preliminary data.</text>
</comment>
<dbReference type="PROSITE" id="PS50109">
    <property type="entry name" value="HIS_KIN"/>
    <property type="match status" value="1"/>
</dbReference>
<gene>
    <name evidence="12" type="ORF">ACETIH_23065</name>
</gene>
<evidence type="ECO:0000259" key="8">
    <source>
        <dbReference type="PROSITE" id="PS50109"/>
    </source>
</evidence>
<keyword evidence="4" id="KW-0808">Transferase</keyword>
<evidence type="ECO:0000256" key="4">
    <source>
        <dbReference type="ARBA" id="ARBA00022679"/>
    </source>
</evidence>
<dbReference type="InterPro" id="IPR004358">
    <property type="entry name" value="Sig_transdc_His_kin-like_C"/>
</dbReference>
<dbReference type="PRINTS" id="PR00344">
    <property type="entry name" value="BCTRLSENSOR"/>
</dbReference>
<dbReference type="InterPro" id="IPR003661">
    <property type="entry name" value="HisK_dim/P_dom"/>
</dbReference>
<feature type="coiled-coil region" evidence="7">
    <location>
        <begin position="571"/>
        <end position="598"/>
    </location>
</feature>
<dbReference type="Pfam" id="PF02518">
    <property type="entry name" value="HATPase_c"/>
    <property type="match status" value="1"/>
</dbReference>
<dbReference type="SMART" id="SM00388">
    <property type="entry name" value="HisKA"/>
    <property type="match status" value="1"/>
</dbReference>
<dbReference type="InterPro" id="IPR001610">
    <property type="entry name" value="PAC"/>
</dbReference>
<dbReference type="SMART" id="SM00387">
    <property type="entry name" value="HATPase_c"/>
    <property type="match status" value="1"/>
</dbReference>
<dbReference type="SUPFAM" id="SSF55874">
    <property type="entry name" value="ATPase domain of HSP90 chaperone/DNA topoisomerase II/histidine kinase"/>
    <property type="match status" value="1"/>
</dbReference>
<proteinExistence type="predicted"/>
<dbReference type="InterPro" id="IPR005467">
    <property type="entry name" value="His_kinase_dom"/>
</dbReference>
<evidence type="ECO:0000259" key="9">
    <source>
        <dbReference type="PROSITE" id="PS50110"/>
    </source>
</evidence>
<dbReference type="PANTHER" id="PTHR43304:SF1">
    <property type="entry name" value="PAC DOMAIN-CONTAINING PROTEIN"/>
    <property type="match status" value="1"/>
</dbReference>
<dbReference type="Gene3D" id="3.30.450.20">
    <property type="entry name" value="PAS domain"/>
    <property type="match status" value="4"/>
</dbReference>
<evidence type="ECO:0000256" key="5">
    <source>
        <dbReference type="ARBA" id="ARBA00022777"/>
    </source>
</evidence>
<protein>
    <recommendedName>
        <fullName evidence="2">histidine kinase</fullName>
        <ecNumber evidence="2">2.7.13.3</ecNumber>
    </recommendedName>
</protein>
<dbReference type="SMART" id="SM00086">
    <property type="entry name" value="PAC"/>
    <property type="match status" value="4"/>
</dbReference>
<dbReference type="CDD" id="cd00082">
    <property type="entry name" value="HisKA"/>
    <property type="match status" value="1"/>
</dbReference>
<dbReference type="Pfam" id="PF08447">
    <property type="entry name" value="PAS_3"/>
    <property type="match status" value="2"/>
</dbReference>
<evidence type="ECO:0000256" key="2">
    <source>
        <dbReference type="ARBA" id="ARBA00012438"/>
    </source>
</evidence>
<dbReference type="InterPro" id="IPR052162">
    <property type="entry name" value="Sensor_kinase/Photoreceptor"/>
</dbReference>